<protein>
    <submittedName>
        <fullName evidence="6">Recombinase family protein</fullName>
    </submittedName>
</protein>
<evidence type="ECO:0000256" key="1">
    <source>
        <dbReference type="ARBA" id="ARBA00022908"/>
    </source>
</evidence>
<dbReference type="Pfam" id="PF00239">
    <property type="entry name" value="Resolvase"/>
    <property type="match status" value="1"/>
</dbReference>
<feature type="domain" description="Resolvase/invertase-type recombinase catalytic" evidence="5">
    <location>
        <begin position="2"/>
        <end position="141"/>
    </location>
</feature>
<reference evidence="6 7" key="1">
    <citation type="journal article" date="2011" name="Int. J. Syst. Evol. Microbiol.">
        <title>Description of Undibacterium oligocarboniphilum sp. nov., isolated from purified water, and Undibacterium pigrum strain CCUG 49012 as the type strain of Undibacterium parvum sp. nov., and emended descriptions of the genus Undibacterium and the species Undibacterium pigrum.</title>
        <authorList>
            <person name="Eder W."/>
            <person name="Wanner G."/>
            <person name="Ludwig W."/>
            <person name="Busse H.J."/>
            <person name="Ziemke-Kageler F."/>
            <person name="Lang E."/>
        </authorList>
    </citation>
    <scope>NUCLEOTIDE SEQUENCE [LARGE SCALE GENOMIC DNA]</scope>
    <source>
        <strain evidence="6 7">DSM 23061</strain>
    </source>
</reference>
<dbReference type="PROSITE" id="PS00398">
    <property type="entry name" value="RECOMBINASES_2"/>
    <property type="match status" value="1"/>
</dbReference>
<feature type="active site" description="O-(5'-phospho-DNA)-serine intermediate" evidence="4">
    <location>
        <position position="10"/>
    </location>
</feature>
<evidence type="ECO:0000256" key="3">
    <source>
        <dbReference type="ARBA" id="ARBA00023172"/>
    </source>
</evidence>
<dbReference type="InterPro" id="IPR050639">
    <property type="entry name" value="SSR_resolvase"/>
</dbReference>
<dbReference type="KEGG" id="upv:EJN92_13205"/>
<dbReference type="CDD" id="cd03768">
    <property type="entry name" value="SR_ResInv"/>
    <property type="match status" value="1"/>
</dbReference>
<proteinExistence type="predicted"/>
<organism evidence="6 7">
    <name type="scientific">Undibacterium parvum</name>
    <dbReference type="NCBI Taxonomy" id="401471"/>
    <lineage>
        <taxon>Bacteria</taxon>
        <taxon>Pseudomonadati</taxon>
        <taxon>Pseudomonadota</taxon>
        <taxon>Betaproteobacteria</taxon>
        <taxon>Burkholderiales</taxon>
        <taxon>Oxalobacteraceae</taxon>
        <taxon>Undibacterium</taxon>
    </lineage>
</organism>
<keyword evidence="1" id="KW-0229">DNA integration</keyword>
<dbReference type="AlphaFoldDB" id="A0A3S9HL84"/>
<dbReference type="EMBL" id="CP034464">
    <property type="protein sequence ID" value="AZP12877.1"/>
    <property type="molecule type" value="Genomic_DNA"/>
</dbReference>
<dbReference type="GO" id="GO:0000150">
    <property type="term" value="F:DNA strand exchange activity"/>
    <property type="evidence" value="ECO:0007669"/>
    <property type="project" value="InterPro"/>
</dbReference>
<dbReference type="PANTHER" id="PTHR30461:SF2">
    <property type="entry name" value="SERINE RECOMBINASE PINE-RELATED"/>
    <property type="match status" value="1"/>
</dbReference>
<sequence>MRIFAYNRISKKDSNLDKQNAEIEQAGFKVDYWFKDEGISEKTSASKRPQFNALLAQIRDGETMVVSKLDRLGRDAIDVALTIKTLAARKIQVIVLQLGKLDITSKAGKLMLTMLSAVAELETDARLKRSPAEVLTVKAQGKIQKRSSALSEQQKQQVIERLNLGESVKEVSRFFGVPRINIMRINATL</sequence>
<dbReference type="SUPFAM" id="SSF53041">
    <property type="entry name" value="Resolvase-like"/>
    <property type="match status" value="1"/>
</dbReference>
<dbReference type="RefSeq" id="WP_126128256.1">
    <property type="nucleotide sequence ID" value="NZ_CP034464.1"/>
</dbReference>
<dbReference type="GO" id="GO:0003677">
    <property type="term" value="F:DNA binding"/>
    <property type="evidence" value="ECO:0007669"/>
    <property type="project" value="UniProtKB-KW"/>
</dbReference>
<dbReference type="InterPro" id="IPR006119">
    <property type="entry name" value="Resolv_N"/>
</dbReference>
<keyword evidence="7" id="KW-1185">Reference proteome</keyword>
<evidence type="ECO:0000259" key="5">
    <source>
        <dbReference type="PROSITE" id="PS51736"/>
    </source>
</evidence>
<dbReference type="PANTHER" id="PTHR30461">
    <property type="entry name" value="DNA-INVERTASE FROM LAMBDOID PROPHAGE"/>
    <property type="match status" value="1"/>
</dbReference>
<name>A0A3S9HL84_9BURK</name>
<gene>
    <name evidence="6" type="ORF">EJN92_13205</name>
</gene>
<evidence type="ECO:0000256" key="2">
    <source>
        <dbReference type="ARBA" id="ARBA00023125"/>
    </source>
</evidence>
<dbReference type="SMART" id="SM00857">
    <property type="entry name" value="Resolvase"/>
    <property type="match status" value="1"/>
</dbReference>
<keyword evidence="3" id="KW-0233">DNA recombination</keyword>
<keyword evidence="2" id="KW-0238">DNA-binding</keyword>
<dbReference type="InterPro" id="IPR036162">
    <property type="entry name" value="Resolvase-like_N_sf"/>
</dbReference>
<dbReference type="Proteomes" id="UP000275663">
    <property type="component" value="Chromosome"/>
</dbReference>
<dbReference type="InterPro" id="IPR006118">
    <property type="entry name" value="Recombinase_CS"/>
</dbReference>
<dbReference type="Gene3D" id="3.40.50.1390">
    <property type="entry name" value="Resolvase, N-terminal catalytic domain"/>
    <property type="match status" value="1"/>
</dbReference>
<dbReference type="GO" id="GO:0015074">
    <property type="term" value="P:DNA integration"/>
    <property type="evidence" value="ECO:0007669"/>
    <property type="project" value="UniProtKB-KW"/>
</dbReference>
<evidence type="ECO:0000313" key="7">
    <source>
        <dbReference type="Proteomes" id="UP000275663"/>
    </source>
</evidence>
<evidence type="ECO:0000256" key="4">
    <source>
        <dbReference type="PIRSR" id="PIRSR606118-50"/>
    </source>
</evidence>
<accession>A0A3S9HL84</accession>
<dbReference type="OrthoDB" id="8585334at2"/>
<evidence type="ECO:0000313" key="6">
    <source>
        <dbReference type="EMBL" id="AZP12877.1"/>
    </source>
</evidence>
<dbReference type="PROSITE" id="PS51736">
    <property type="entry name" value="RECOMBINASES_3"/>
    <property type="match status" value="1"/>
</dbReference>